<organism evidence="2 3">
    <name type="scientific">Aduncisulcus paluster</name>
    <dbReference type="NCBI Taxonomy" id="2918883"/>
    <lineage>
        <taxon>Eukaryota</taxon>
        <taxon>Metamonada</taxon>
        <taxon>Carpediemonas-like organisms</taxon>
        <taxon>Aduncisulcus</taxon>
    </lineage>
</organism>
<feature type="compositionally biased region" description="Basic and acidic residues" evidence="1">
    <location>
        <begin position="646"/>
        <end position="655"/>
    </location>
</feature>
<evidence type="ECO:0000313" key="3">
    <source>
        <dbReference type="Proteomes" id="UP001057375"/>
    </source>
</evidence>
<name>A0ABQ5K719_9EUKA</name>
<evidence type="ECO:0000256" key="1">
    <source>
        <dbReference type="SAM" id="MobiDB-lite"/>
    </source>
</evidence>
<feature type="compositionally biased region" description="Acidic residues" evidence="1">
    <location>
        <begin position="365"/>
        <end position="378"/>
    </location>
</feature>
<dbReference type="Proteomes" id="UP001057375">
    <property type="component" value="Unassembled WGS sequence"/>
</dbReference>
<feature type="region of interest" description="Disordered" evidence="1">
    <location>
        <begin position="349"/>
        <end position="384"/>
    </location>
</feature>
<comment type="caution">
    <text evidence="2">The sequence shown here is derived from an EMBL/GenBank/DDBJ whole genome shotgun (WGS) entry which is preliminary data.</text>
</comment>
<reference evidence="2" key="1">
    <citation type="submission" date="2022-03" db="EMBL/GenBank/DDBJ databases">
        <title>Draft genome sequence of Aduncisulcus paluster, a free-living microaerophilic Fornicata.</title>
        <authorList>
            <person name="Yuyama I."/>
            <person name="Kume K."/>
            <person name="Tamura T."/>
            <person name="Inagaki Y."/>
            <person name="Hashimoto T."/>
        </authorList>
    </citation>
    <scope>NUCLEOTIDE SEQUENCE</scope>
    <source>
        <strain evidence="2">NY0171</strain>
    </source>
</reference>
<gene>
    <name evidence="2" type="ORF">ADUPG1_013436</name>
</gene>
<keyword evidence="3" id="KW-1185">Reference proteome</keyword>
<accession>A0ABQ5K719</accession>
<feature type="compositionally biased region" description="Acidic residues" evidence="1">
    <location>
        <begin position="673"/>
        <end position="683"/>
    </location>
</feature>
<feature type="region of interest" description="Disordered" evidence="1">
    <location>
        <begin position="646"/>
        <end position="683"/>
    </location>
</feature>
<feature type="compositionally biased region" description="Low complexity" evidence="1">
    <location>
        <begin position="663"/>
        <end position="672"/>
    </location>
</feature>
<sequence>MSATRIVSVQSTLPEDLEPISKKIFGVSFSEDVDNEDHLVDGDIKSICFCGSTNPLTIAFSFKVPVCATHIAVYQGNSDQIASRIVDVTVSSLPECLDCTTRYGIAGKNGFALIPLKTVTGKPFIASIQATFYPLEEGTQKFLQIIPLRRRIAVPIIQELTGFDQQKAMASIFPFTAPLKGLKTKQADPDLILRIPMVNEDGVKTGATLRVPAHSFVICTRCVKLVDRIADARVAMKGPGVIEIDVPEMSLLTGDLIDFWLLMFLLYTGEARCFYNHVLKASSVKGVPKTLIDIAKREMAGCSGESAPSGESVASPDAVSELCVKLSDEFPTSPLSPLVGGRMLRGQPMEEAEKAAASPKIDSKSEEEDEEEEPEEGEKEPTKKKDKLIYSSGVKITEGLVNFTFDLLDLSRTIGCSAWIMVAEDIIEIFSSVIPRRVVQRCQNLLGRSTLKQLAAVLLGTEVISKPEFISSLKKELLEELVLSAVSGGDEDPKASGPPSTDAPKAAYKSGDVVQLQQAVNDDGEVEDVPVFGWQGHTVGDSGIVSHVLDVSKGDLKKCLEPFKMSVGCIEAVSDSDIPPSQPFIYLIDFGQDNLFVSFASTLVSGSADSMTTWNVLVAEAEGNIEEGAEEADSASLLRLKEWGSDEMAKPVERPKNKKKKTAPTSAPAPTITDDDDYSDYDY</sequence>
<evidence type="ECO:0000313" key="2">
    <source>
        <dbReference type="EMBL" id="GKT26671.1"/>
    </source>
</evidence>
<protein>
    <submittedName>
        <fullName evidence="2">Uncharacterized protein</fullName>
    </submittedName>
</protein>
<dbReference type="EMBL" id="BQXS01012670">
    <property type="protein sequence ID" value="GKT26671.1"/>
    <property type="molecule type" value="Genomic_DNA"/>
</dbReference>
<proteinExistence type="predicted"/>